<keyword evidence="6" id="KW-1185">Reference proteome</keyword>
<dbReference type="Gene3D" id="1.10.490.10">
    <property type="entry name" value="Globins"/>
    <property type="match status" value="1"/>
</dbReference>
<dbReference type="PANTHER" id="PTHR32089:SF118">
    <property type="entry name" value="HEME-BASED AEROTACTIC TRANSDUCER HEMAT"/>
    <property type="match status" value="1"/>
</dbReference>
<dbReference type="PANTHER" id="PTHR32089">
    <property type="entry name" value="METHYL-ACCEPTING CHEMOTAXIS PROTEIN MCPB"/>
    <property type="match status" value="1"/>
</dbReference>
<dbReference type="AlphaFoldDB" id="A0A838CSL9"/>
<dbReference type="InterPro" id="IPR039379">
    <property type="entry name" value="Protoglobin_sensor_dom"/>
</dbReference>
<dbReference type="Proteomes" id="UP000571017">
    <property type="component" value="Unassembled WGS sequence"/>
</dbReference>
<sequence>MLFMKKRESNSNVKPGEGLKGTINLDPNSELAKQLKMIQLTEEDLGTLKSLKPTVERHIEEIVDQFYKNLDHEQSLTEMIESNSSVDRLKKTLRQHISEMFDGVIDQEFYLKRAQIARVHSRIGLTPKWYMCAFQDLMLSFMSIFSEEFFQKEAFHDALSATTKMLNIEQQIVLELYEQEAAEKRQQEKERREEVYRSVDQMSGEVAAVSQEASASSEQLTGQTARMVEDSRKGSQLADQVGRKSLEGQQQIEEQKNQMQEISSSIHVILEDVEKLQNVSAEINKIVTLVSSIAEQTNLLSLNASIEAARAGEHGAGFTVVAQEVRKLSEQTQDSVSEVSGLISETNGQIHNVSTNVNDMNAMIEKSTDGMNRIHHFFTEIVSATGENEKMNKAMEQNLEGFSEVINEINQAVEQVSVSSQRLTEMRA</sequence>
<proteinExistence type="predicted"/>
<evidence type="ECO:0000313" key="6">
    <source>
        <dbReference type="Proteomes" id="UP000571017"/>
    </source>
</evidence>
<dbReference type="InterPro" id="IPR044398">
    <property type="entry name" value="Globin-sensor_dom"/>
</dbReference>
<evidence type="ECO:0000313" key="5">
    <source>
        <dbReference type="EMBL" id="MBA2174951.1"/>
    </source>
</evidence>
<dbReference type="Pfam" id="PF11563">
    <property type="entry name" value="Protoglobin"/>
    <property type="match status" value="1"/>
</dbReference>
<feature type="region of interest" description="Disordered" evidence="3">
    <location>
        <begin position="1"/>
        <end position="21"/>
    </location>
</feature>
<evidence type="ECO:0000256" key="2">
    <source>
        <dbReference type="PROSITE-ProRule" id="PRU00284"/>
    </source>
</evidence>
<feature type="domain" description="Methyl-accepting transducer" evidence="4">
    <location>
        <begin position="181"/>
        <end position="417"/>
    </location>
</feature>
<dbReference type="GO" id="GO:0020037">
    <property type="term" value="F:heme binding"/>
    <property type="evidence" value="ECO:0007669"/>
    <property type="project" value="InterPro"/>
</dbReference>
<dbReference type="EMBL" id="JACEFG010000002">
    <property type="protein sequence ID" value="MBA2174951.1"/>
    <property type="molecule type" value="Genomic_DNA"/>
</dbReference>
<evidence type="ECO:0000256" key="3">
    <source>
        <dbReference type="SAM" id="MobiDB-lite"/>
    </source>
</evidence>
<dbReference type="SUPFAM" id="SSF46458">
    <property type="entry name" value="Globin-like"/>
    <property type="match status" value="1"/>
</dbReference>
<dbReference type="PROSITE" id="PS50111">
    <property type="entry name" value="CHEMOTAXIS_TRANSDUC_2"/>
    <property type="match status" value="1"/>
</dbReference>
<name>A0A838CSL9_9BACI</name>
<dbReference type="CDD" id="cd01068">
    <property type="entry name" value="globin_sensor"/>
    <property type="match status" value="1"/>
</dbReference>
<dbReference type="RefSeq" id="WP_181472002.1">
    <property type="nucleotide sequence ID" value="NZ_JACEFG010000002.1"/>
</dbReference>
<dbReference type="SUPFAM" id="SSF58104">
    <property type="entry name" value="Methyl-accepting chemotaxis protein (MCP) signaling domain"/>
    <property type="match status" value="1"/>
</dbReference>
<evidence type="ECO:0000259" key="4">
    <source>
        <dbReference type="PROSITE" id="PS50111"/>
    </source>
</evidence>
<reference evidence="5 6" key="1">
    <citation type="journal article" date="2004" name="Extremophiles">
        <title>Halobacillus locisalis sp. nov., a halophilic bacterium isolated from a marine solar saltern of the Yellow Sea in Korea.</title>
        <authorList>
            <person name="Yoon J.H."/>
            <person name="Kang K.H."/>
            <person name="Oh T.K."/>
            <person name="Park Y.H."/>
        </authorList>
    </citation>
    <scope>NUCLEOTIDE SEQUENCE [LARGE SCALE GENOMIC DNA]</scope>
    <source>
        <strain evidence="5 6">KCTC 3788</strain>
    </source>
</reference>
<feature type="compositionally biased region" description="Low complexity" evidence="3">
    <location>
        <begin position="247"/>
        <end position="258"/>
    </location>
</feature>
<gene>
    <name evidence="5" type="ORF">H0266_08610</name>
</gene>
<dbReference type="InterPro" id="IPR004089">
    <property type="entry name" value="MCPsignal_dom"/>
</dbReference>
<feature type="region of interest" description="Disordered" evidence="3">
    <location>
        <begin position="211"/>
        <end position="258"/>
    </location>
</feature>
<dbReference type="SMART" id="SM00283">
    <property type="entry name" value="MA"/>
    <property type="match status" value="1"/>
</dbReference>
<dbReference type="GO" id="GO:0007165">
    <property type="term" value="P:signal transduction"/>
    <property type="evidence" value="ECO:0007669"/>
    <property type="project" value="UniProtKB-KW"/>
</dbReference>
<dbReference type="Pfam" id="PF00015">
    <property type="entry name" value="MCPsignal"/>
    <property type="match status" value="1"/>
</dbReference>
<evidence type="ECO:0000256" key="1">
    <source>
        <dbReference type="ARBA" id="ARBA00023224"/>
    </source>
</evidence>
<dbReference type="GO" id="GO:0016020">
    <property type="term" value="C:membrane"/>
    <property type="evidence" value="ECO:0007669"/>
    <property type="project" value="InterPro"/>
</dbReference>
<accession>A0A838CSL9</accession>
<comment type="caution">
    <text evidence="5">The sequence shown here is derived from an EMBL/GenBank/DDBJ whole genome shotgun (WGS) entry which is preliminary data.</text>
</comment>
<dbReference type="GO" id="GO:0019825">
    <property type="term" value="F:oxygen binding"/>
    <property type="evidence" value="ECO:0007669"/>
    <property type="project" value="InterPro"/>
</dbReference>
<protein>
    <submittedName>
        <fullName evidence="5">Globin-coupled sensor protein</fullName>
    </submittedName>
</protein>
<dbReference type="InterPro" id="IPR009050">
    <property type="entry name" value="Globin-like_sf"/>
</dbReference>
<dbReference type="Gene3D" id="1.10.287.950">
    <property type="entry name" value="Methyl-accepting chemotaxis protein"/>
    <property type="match status" value="1"/>
</dbReference>
<organism evidence="5 6">
    <name type="scientific">Halobacillus locisalis</name>
    <dbReference type="NCBI Taxonomy" id="220753"/>
    <lineage>
        <taxon>Bacteria</taxon>
        <taxon>Bacillati</taxon>
        <taxon>Bacillota</taxon>
        <taxon>Bacilli</taxon>
        <taxon>Bacillales</taxon>
        <taxon>Bacillaceae</taxon>
        <taxon>Halobacillus</taxon>
    </lineage>
</organism>
<keyword evidence="1 2" id="KW-0807">Transducer</keyword>
<dbReference type="InterPro" id="IPR012292">
    <property type="entry name" value="Globin/Proto"/>
</dbReference>